<dbReference type="GO" id="GO:0003677">
    <property type="term" value="F:DNA binding"/>
    <property type="evidence" value="ECO:0007669"/>
    <property type="project" value="InterPro"/>
</dbReference>
<accession>G0P9D9</accession>
<feature type="compositionally biased region" description="Basic residues" evidence="1">
    <location>
        <begin position="35"/>
        <end position="48"/>
    </location>
</feature>
<reference evidence="3" key="1">
    <citation type="submission" date="2011-07" db="EMBL/GenBank/DDBJ databases">
        <authorList>
            <consortium name="Caenorhabditis brenneri Sequencing and Analysis Consortium"/>
            <person name="Wilson R.K."/>
        </authorList>
    </citation>
    <scope>NUCLEOTIDE SEQUENCE [LARGE SCALE GENOMIC DNA]</scope>
    <source>
        <strain evidence="3">PB2801</strain>
    </source>
</reference>
<dbReference type="HOGENOM" id="CLU_614285_0_0_1"/>
<organism evidence="3">
    <name type="scientific">Caenorhabditis brenneri</name>
    <name type="common">Nematode worm</name>
    <dbReference type="NCBI Taxonomy" id="135651"/>
    <lineage>
        <taxon>Eukaryota</taxon>
        <taxon>Metazoa</taxon>
        <taxon>Ecdysozoa</taxon>
        <taxon>Nematoda</taxon>
        <taxon>Chromadorea</taxon>
        <taxon>Rhabditida</taxon>
        <taxon>Rhabditina</taxon>
        <taxon>Rhabditomorpha</taxon>
        <taxon>Rhabditoidea</taxon>
        <taxon>Rhabditidae</taxon>
        <taxon>Peloderinae</taxon>
        <taxon>Caenorhabditis</taxon>
    </lineage>
</organism>
<name>G0P9D9_CAEBE</name>
<dbReference type="eggNOG" id="ENOG502RUHN">
    <property type="taxonomic scope" value="Eukaryota"/>
</dbReference>
<evidence type="ECO:0000313" key="3">
    <source>
        <dbReference type="Proteomes" id="UP000008068"/>
    </source>
</evidence>
<feature type="compositionally biased region" description="Basic and acidic residues" evidence="1">
    <location>
        <begin position="260"/>
        <end position="269"/>
    </location>
</feature>
<feature type="compositionally biased region" description="Acidic residues" evidence="1">
    <location>
        <begin position="57"/>
        <end position="66"/>
    </location>
</feature>
<dbReference type="AlphaFoldDB" id="G0P9D9"/>
<feature type="region of interest" description="Disordered" evidence="1">
    <location>
        <begin position="1"/>
        <end position="458"/>
    </location>
</feature>
<protein>
    <submittedName>
        <fullName evidence="2">Uncharacterized protein</fullName>
    </submittedName>
</protein>
<sequence>MPRGKKAQVPKEVPEMVDDDNQLEEPVVQTTNTKTKGKKVAPKGRGRGKTVAVAEQQDNEVEDNAVVDDIVSESAPKKTAKVDANEESSGTTEKQGRGRGRKPASNSEVDAEVTPAEAETSEPPVTKKGRGRQKKNVVVAVEDEESEHNTSISKDDNAAADSVAATKGRKAKANSSSGTTSTDTMKDIKGNANKVNEAVVSDDAEVAVPEKKKRGGRPKKNPEQVATDVPEPQQADEQGDEADGETVSSVAPKKGGRPKKVAEKKDQHDVAVTGDNGSVDEDQMAQGKKKKVGRGRKEVVTSASEVEPSVDDSELPIQSAPSANIEVRKIRGASRPTTPALPETPNNSESVTAAAEGKKGRGRTKKTPVVTPHKEEEEAPARGSRTKAVASKDTIEDDHVSEEPVVAKKRGGRPKKAEMEAVSPNIDEAGPSSPVRNERKRKEMGTGSEVAKKASKKK</sequence>
<dbReference type="STRING" id="135651.G0P9D9"/>
<dbReference type="SMART" id="SM00384">
    <property type="entry name" value="AT_hook"/>
    <property type="match status" value="6"/>
</dbReference>
<dbReference type="InterPro" id="IPR017956">
    <property type="entry name" value="AT_hook_DNA-bd_motif"/>
</dbReference>
<evidence type="ECO:0000256" key="1">
    <source>
        <dbReference type="SAM" id="MobiDB-lite"/>
    </source>
</evidence>
<dbReference type="Proteomes" id="UP000008068">
    <property type="component" value="Unassembled WGS sequence"/>
</dbReference>
<dbReference type="OMA" id="GRPKMAV"/>
<evidence type="ECO:0000313" key="2">
    <source>
        <dbReference type="EMBL" id="EGT48471.1"/>
    </source>
</evidence>
<feature type="compositionally biased region" description="Polar residues" evidence="1">
    <location>
        <begin position="173"/>
        <end position="183"/>
    </location>
</feature>
<proteinExistence type="predicted"/>
<feature type="compositionally biased region" description="Basic and acidic residues" evidence="1">
    <location>
        <begin position="393"/>
        <end position="406"/>
    </location>
</feature>
<dbReference type="OrthoDB" id="5910921at2759"/>
<gene>
    <name evidence="2" type="ORF">CAEBREN_10455</name>
</gene>
<keyword evidence="3" id="KW-1185">Reference proteome</keyword>
<dbReference type="EMBL" id="GL380149">
    <property type="protein sequence ID" value="EGT48471.1"/>
    <property type="molecule type" value="Genomic_DNA"/>
</dbReference>
<dbReference type="InParanoid" id="G0P9D9"/>